<keyword evidence="2" id="KW-1185">Reference proteome</keyword>
<evidence type="ECO:0000313" key="2">
    <source>
        <dbReference type="Proteomes" id="UP000268615"/>
    </source>
</evidence>
<dbReference type="RefSeq" id="WP_124025740.1">
    <property type="nucleotide sequence ID" value="NZ_RPOH01000110.1"/>
</dbReference>
<evidence type="ECO:0000313" key="1">
    <source>
        <dbReference type="EMBL" id="RPH20433.1"/>
    </source>
</evidence>
<dbReference type="AlphaFoldDB" id="A0A3N5D0M2"/>
<dbReference type="Proteomes" id="UP000268615">
    <property type="component" value="Unassembled WGS sequence"/>
</dbReference>
<sequence>MASQHDEHPALTGLILMELKTILFLKLCQNFYLIKIYYPGYSAVASFSEYQALAHGGLSQVKTIRSPFSSHLRIVKRAISAIEK</sequence>
<gene>
    <name evidence="1" type="ORF">EHN07_19900</name>
</gene>
<organism evidence="1 2">
    <name type="scientific">Buttiauxella warmboldiae</name>
    <dbReference type="NCBI Taxonomy" id="82993"/>
    <lineage>
        <taxon>Bacteria</taxon>
        <taxon>Pseudomonadati</taxon>
        <taxon>Pseudomonadota</taxon>
        <taxon>Gammaproteobacteria</taxon>
        <taxon>Enterobacterales</taxon>
        <taxon>Enterobacteriaceae</taxon>
        <taxon>Buttiauxella</taxon>
    </lineage>
</organism>
<name>A0A3N5D0M2_9ENTR</name>
<protein>
    <submittedName>
        <fullName evidence="1">Uncharacterized protein</fullName>
    </submittedName>
</protein>
<reference evidence="1 2" key="1">
    <citation type="submission" date="2018-11" db="EMBL/GenBank/DDBJ databases">
        <title>Draft genome sequence of Buttiauxella warmboldiae CCUG 35512.</title>
        <authorList>
            <person name="Salva-Serra F."/>
            <person name="Marathe N."/>
            <person name="Moore E."/>
            <person name="Svensson L."/>
            <person name="Engstrom-Jakobsson H."/>
        </authorList>
    </citation>
    <scope>NUCLEOTIDE SEQUENCE [LARGE SCALE GENOMIC DNA]</scope>
    <source>
        <strain evidence="1 2">CCUG 35512</strain>
    </source>
</reference>
<dbReference type="EMBL" id="RPOH01000110">
    <property type="protein sequence ID" value="RPH20433.1"/>
    <property type="molecule type" value="Genomic_DNA"/>
</dbReference>
<accession>A0A3N5D0M2</accession>
<comment type="caution">
    <text evidence="1">The sequence shown here is derived from an EMBL/GenBank/DDBJ whole genome shotgun (WGS) entry which is preliminary data.</text>
</comment>
<proteinExistence type="predicted"/>